<dbReference type="SUPFAM" id="SSF52540">
    <property type="entry name" value="P-loop containing nucleoside triphosphate hydrolases"/>
    <property type="match status" value="1"/>
</dbReference>
<dbReference type="InterPro" id="IPR036627">
    <property type="entry name" value="CobW-likC_sf"/>
</dbReference>
<dbReference type="SUPFAM" id="SSF90002">
    <property type="entry name" value="Hypothetical protein YjiA, C-terminal domain"/>
    <property type="match status" value="1"/>
</dbReference>
<keyword evidence="2" id="KW-0378">Hydrolase</keyword>
<dbReference type="PANTHER" id="PTHR13748">
    <property type="entry name" value="COBW-RELATED"/>
    <property type="match status" value="1"/>
</dbReference>
<dbReference type="GO" id="GO:0000166">
    <property type="term" value="F:nucleotide binding"/>
    <property type="evidence" value="ECO:0007669"/>
    <property type="project" value="UniProtKB-KW"/>
</dbReference>
<dbReference type="InterPro" id="IPR011629">
    <property type="entry name" value="CobW-like_C"/>
</dbReference>
<dbReference type="CDD" id="cd03112">
    <property type="entry name" value="CobW-like"/>
    <property type="match status" value="1"/>
</dbReference>
<organism evidence="9 10">
    <name type="scientific">Pelagibacterium lentulum</name>
    <dbReference type="NCBI Taxonomy" id="2029865"/>
    <lineage>
        <taxon>Bacteria</taxon>
        <taxon>Pseudomonadati</taxon>
        <taxon>Pseudomonadota</taxon>
        <taxon>Alphaproteobacteria</taxon>
        <taxon>Hyphomicrobiales</taxon>
        <taxon>Devosiaceae</taxon>
        <taxon>Pelagibacterium</taxon>
    </lineage>
</organism>
<protein>
    <recommendedName>
        <fullName evidence="8">CobW C-terminal domain-containing protein</fullName>
    </recommendedName>
</protein>
<evidence type="ECO:0000256" key="6">
    <source>
        <dbReference type="ARBA" id="ARBA00049117"/>
    </source>
</evidence>
<evidence type="ECO:0000256" key="1">
    <source>
        <dbReference type="ARBA" id="ARBA00022741"/>
    </source>
</evidence>
<keyword evidence="3" id="KW-0143">Chaperone</keyword>
<comment type="similarity">
    <text evidence="4">Belongs to the SIMIBI class G3E GTPase family. ZNG1 subfamily.</text>
</comment>
<dbReference type="Proteomes" id="UP000596977">
    <property type="component" value="Unassembled WGS sequence"/>
</dbReference>
<dbReference type="RefSeq" id="WP_244640808.1">
    <property type="nucleotide sequence ID" value="NZ_BMKB01000004.1"/>
</dbReference>
<sequence length="364" mass="39824">MSHTLPVTLLTGFLGSGKTTLLNRMLADPGMQKAAVVVNEFGSVAIDNDLVHKGTERYFLTTTGCLCCNATSDIRTSLYELNDMVVAQAVPRFDRVVIETTGLADPAPIVNSLIPGGAPALGLRDHVVARRFHLSRIVATLDTELGPKTLDSYVEARKQLAFANDIVMTKGDLMPDAVEQSCARAVELNPHAHLHDANQPGFAVASLIGSSSVSYAPTERIEDVARWLSGEGHTHHSHHGHHHDHKHDHDSPNRHGAVSALHLSADQPLDPKAVDAFLSAMTGQRHAGLLRMKGLLALADDPSRPMVVHAVQHRLYSPFRLEGWPNSDNRSRLMLIGADMPAEPIRRYFASLVKRNRPWWRGAI</sequence>
<feature type="domain" description="CobW C-terminal" evidence="8">
    <location>
        <begin position="258"/>
        <end position="353"/>
    </location>
</feature>
<dbReference type="InterPro" id="IPR027417">
    <property type="entry name" value="P-loop_NTPase"/>
</dbReference>
<evidence type="ECO:0000256" key="3">
    <source>
        <dbReference type="ARBA" id="ARBA00023186"/>
    </source>
</evidence>
<proteinExistence type="inferred from homology"/>
<evidence type="ECO:0000256" key="7">
    <source>
        <dbReference type="SAM" id="MobiDB-lite"/>
    </source>
</evidence>
<evidence type="ECO:0000256" key="4">
    <source>
        <dbReference type="ARBA" id="ARBA00034320"/>
    </source>
</evidence>
<comment type="catalytic activity">
    <reaction evidence="6">
        <text>GTP + H2O = GDP + phosphate + H(+)</text>
        <dbReference type="Rhea" id="RHEA:19669"/>
        <dbReference type="ChEBI" id="CHEBI:15377"/>
        <dbReference type="ChEBI" id="CHEBI:15378"/>
        <dbReference type="ChEBI" id="CHEBI:37565"/>
        <dbReference type="ChEBI" id="CHEBI:43474"/>
        <dbReference type="ChEBI" id="CHEBI:58189"/>
    </reaction>
    <physiologicalReaction direction="left-to-right" evidence="6">
        <dbReference type="Rhea" id="RHEA:19670"/>
    </physiologicalReaction>
</comment>
<evidence type="ECO:0000313" key="9">
    <source>
        <dbReference type="EMBL" id="GGA53832.1"/>
    </source>
</evidence>
<keyword evidence="1" id="KW-0547">Nucleotide-binding</keyword>
<keyword evidence="10" id="KW-1185">Reference proteome</keyword>
<evidence type="ECO:0000256" key="5">
    <source>
        <dbReference type="ARBA" id="ARBA00045658"/>
    </source>
</evidence>
<feature type="region of interest" description="Disordered" evidence="7">
    <location>
        <begin position="231"/>
        <end position="253"/>
    </location>
</feature>
<dbReference type="GO" id="GO:0016787">
    <property type="term" value="F:hydrolase activity"/>
    <property type="evidence" value="ECO:0007669"/>
    <property type="project" value="UniProtKB-KW"/>
</dbReference>
<dbReference type="AlphaFoldDB" id="A0A916RES8"/>
<dbReference type="InterPro" id="IPR051316">
    <property type="entry name" value="Zinc-reg_GTPase_activator"/>
</dbReference>
<dbReference type="Pfam" id="PF02492">
    <property type="entry name" value="cobW"/>
    <property type="match status" value="1"/>
</dbReference>
<dbReference type="Gene3D" id="3.40.50.300">
    <property type="entry name" value="P-loop containing nucleotide triphosphate hydrolases"/>
    <property type="match status" value="1"/>
</dbReference>
<dbReference type="InterPro" id="IPR003495">
    <property type="entry name" value="CobW/HypB/UreG_nucleotide-bd"/>
</dbReference>
<gene>
    <name evidence="9" type="ORF">GCM10011499_24910</name>
</gene>
<dbReference type="EMBL" id="BMKB01000004">
    <property type="protein sequence ID" value="GGA53832.1"/>
    <property type="molecule type" value="Genomic_DNA"/>
</dbReference>
<evidence type="ECO:0000313" key="10">
    <source>
        <dbReference type="Proteomes" id="UP000596977"/>
    </source>
</evidence>
<comment type="caution">
    <text evidence="9">The sequence shown here is derived from an EMBL/GenBank/DDBJ whole genome shotgun (WGS) entry which is preliminary data.</text>
</comment>
<dbReference type="Gene3D" id="3.30.1220.10">
    <property type="entry name" value="CobW-like, C-terminal domain"/>
    <property type="match status" value="1"/>
</dbReference>
<accession>A0A916RES8</accession>
<comment type="function">
    <text evidence="5">Zinc chaperone that directly transfers zinc cofactor to target proteins, thereby activating them. Zinc is transferred from the CXCC motif in the GTPase domain to the zinc binding site in target proteins in a process requiring GTP hydrolysis.</text>
</comment>
<reference evidence="9 10" key="1">
    <citation type="journal article" date="2014" name="Int. J. Syst. Evol. Microbiol.">
        <title>Complete genome sequence of Corynebacterium casei LMG S-19264T (=DSM 44701T), isolated from a smear-ripened cheese.</title>
        <authorList>
            <consortium name="US DOE Joint Genome Institute (JGI-PGF)"/>
            <person name="Walter F."/>
            <person name="Albersmeier A."/>
            <person name="Kalinowski J."/>
            <person name="Ruckert C."/>
        </authorList>
    </citation>
    <scope>NUCLEOTIDE SEQUENCE [LARGE SCALE GENOMIC DNA]</scope>
    <source>
        <strain evidence="9 10">CGMCC 1.15896</strain>
    </source>
</reference>
<dbReference type="SMART" id="SM00833">
    <property type="entry name" value="CobW_C"/>
    <property type="match status" value="1"/>
</dbReference>
<feature type="compositionally biased region" description="Basic residues" evidence="7">
    <location>
        <begin position="235"/>
        <end position="246"/>
    </location>
</feature>
<dbReference type="Pfam" id="PF07683">
    <property type="entry name" value="CobW_C"/>
    <property type="match status" value="1"/>
</dbReference>
<evidence type="ECO:0000259" key="8">
    <source>
        <dbReference type="SMART" id="SM00833"/>
    </source>
</evidence>
<name>A0A916RES8_9HYPH</name>
<evidence type="ECO:0000256" key="2">
    <source>
        <dbReference type="ARBA" id="ARBA00022801"/>
    </source>
</evidence>